<evidence type="ECO:0000313" key="1">
    <source>
        <dbReference type="EMBL" id="KAI0058890.1"/>
    </source>
</evidence>
<reference evidence="1" key="2">
    <citation type="journal article" date="2022" name="New Phytol.">
        <title>Evolutionary transition to the ectomycorrhizal habit in the genomes of a hyperdiverse lineage of mushroom-forming fungi.</title>
        <authorList>
            <person name="Looney B."/>
            <person name="Miyauchi S."/>
            <person name="Morin E."/>
            <person name="Drula E."/>
            <person name="Courty P.E."/>
            <person name="Kohler A."/>
            <person name="Kuo A."/>
            <person name="LaButti K."/>
            <person name="Pangilinan J."/>
            <person name="Lipzen A."/>
            <person name="Riley R."/>
            <person name="Andreopoulos W."/>
            <person name="He G."/>
            <person name="Johnson J."/>
            <person name="Nolan M."/>
            <person name="Tritt A."/>
            <person name="Barry K.W."/>
            <person name="Grigoriev I.V."/>
            <person name="Nagy L.G."/>
            <person name="Hibbett D."/>
            <person name="Henrissat B."/>
            <person name="Matheny P.B."/>
            <person name="Labbe J."/>
            <person name="Martin F.M."/>
        </authorList>
    </citation>
    <scope>NUCLEOTIDE SEQUENCE</scope>
    <source>
        <strain evidence="1">HHB10654</strain>
    </source>
</reference>
<gene>
    <name evidence="1" type="ORF">BV25DRAFT_1918998</name>
</gene>
<comment type="caution">
    <text evidence="1">The sequence shown here is derived from an EMBL/GenBank/DDBJ whole genome shotgun (WGS) entry which is preliminary data.</text>
</comment>
<proteinExistence type="predicted"/>
<keyword evidence="2" id="KW-1185">Reference proteome</keyword>
<protein>
    <submittedName>
        <fullName evidence="1">Uncharacterized protein</fullName>
    </submittedName>
</protein>
<dbReference type="Proteomes" id="UP000814140">
    <property type="component" value="Unassembled WGS sequence"/>
</dbReference>
<evidence type="ECO:0000313" key="2">
    <source>
        <dbReference type="Proteomes" id="UP000814140"/>
    </source>
</evidence>
<dbReference type="EMBL" id="MU277231">
    <property type="protein sequence ID" value="KAI0058890.1"/>
    <property type="molecule type" value="Genomic_DNA"/>
</dbReference>
<organism evidence="1 2">
    <name type="scientific">Artomyces pyxidatus</name>
    <dbReference type="NCBI Taxonomy" id="48021"/>
    <lineage>
        <taxon>Eukaryota</taxon>
        <taxon>Fungi</taxon>
        <taxon>Dikarya</taxon>
        <taxon>Basidiomycota</taxon>
        <taxon>Agaricomycotina</taxon>
        <taxon>Agaricomycetes</taxon>
        <taxon>Russulales</taxon>
        <taxon>Auriscalpiaceae</taxon>
        <taxon>Artomyces</taxon>
    </lineage>
</organism>
<reference evidence="1" key="1">
    <citation type="submission" date="2021-03" db="EMBL/GenBank/DDBJ databases">
        <authorList>
            <consortium name="DOE Joint Genome Institute"/>
            <person name="Ahrendt S."/>
            <person name="Looney B.P."/>
            <person name="Miyauchi S."/>
            <person name="Morin E."/>
            <person name="Drula E."/>
            <person name="Courty P.E."/>
            <person name="Chicoki N."/>
            <person name="Fauchery L."/>
            <person name="Kohler A."/>
            <person name="Kuo A."/>
            <person name="Labutti K."/>
            <person name="Pangilinan J."/>
            <person name="Lipzen A."/>
            <person name="Riley R."/>
            <person name="Andreopoulos W."/>
            <person name="He G."/>
            <person name="Johnson J."/>
            <person name="Barry K.W."/>
            <person name="Grigoriev I.V."/>
            <person name="Nagy L."/>
            <person name="Hibbett D."/>
            <person name="Henrissat B."/>
            <person name="Matheny P.B."/>
            <person name="Labbe J."/>
            <person name="Martin F."/>
        </authorList>
    </citation>
    <scope>NUCLEOTIDE SEQUENCE</scope>
    <source>
        <strain evidence="1">HHB10654</strain>
    </source>
</reference>
<accession>A0ACB8SSF7</accession>
<sequence length="353" mass="40590">MSWVLKLELRSAEPRAWTRLASNFHFLLPPSPDIASDDKLHAPDAGTTVEPAPPIIVVRPGDVLLIAVTRPGEAPPTILVERPFPEAKPVRLLPVRGRRPRWPEESRRPKAQPRDDKYAMPLPPREEGWASHKQRTHAQQKTMYARPPLEEMERVTLPAVPSWPAPDEGKEVRLLPIKNMHPCPAPVPTAGMRPMPSDQRVPLLPVTERRVHDEVSRVHQERWRVQEEEKRARALASKCRSTGRRECRELYWRWVWTALLVLVVAWLAMVLAAPPLPAFKEAELTYRGMWIVDNPGNPSLSIVVDSVPRWRANMPEPKRSLGSWMAERRMWTRLTKPWVRSPPVNEGTRVTWR</sequence>
<name>A0ACB8SSF7_9AGAM</name>